<accession>A0ABS7WWT3</accession>
<dbReference type="RefSeq" id="WP_224421379.1">
    <property type="nucleotide sequence ID" value="NZ_JAGXFD010000001.1"/>
</dbReference>
<comment type="caution">
    <text evidence="1">The sequence shown here is derived from an EMBL/GenBank/DDBJ whole genome shotgun (WGS) entry which is preliminary data.</text>
</comment>
<organism evidence="1 2">
    <name type="scientific">Modicisalibacter tunisiensis</name>
    <dbReference type="NCBI Taxonomy" id="390637"/>
    <lineage>
        <taxon>Bacteria</taxon>
        <taxon>Pseudomonadati</taxon>
        <taxon>Pseudomonadota</taxon>
        <taxon>Gammaproteobacteria</taxon>
        <taxon>Oceanospirillales</taxon>
        <taxon>Halomonadaceae</taxon>
        <taxon>Modicisalibacter</taxon>
    </lineage>
</organism>
<evidence type="ECO:0000313" key="2">
    <source>
        <dbReference type="Proteomes" id="UP001319883"/>
    </source>
</evidence>
<dbReference type="InterPro" id="IPR005877">
    <property type="entry name" value="YSIRK_signal_dom"/>
</dbReference>
<dbReference type="NCBIfam" id="TIGR01168">
    <property type="entry name" value="YSIRK_signal"/>
    <property type="match status" value="1"/>
</dbReference>
<reference evidence="1 2" key="1">
    <citation type="submission" date="2021-05" db="EMBL/GenBank/DDBJ databases">
        <title>Petroleum and Energy Research Collection (APPE): ex situ preservation of microbial diversity associated with the oil industry and exploitation of its biotechnological potential.</title>
        <authorList>
            <person name="Paixao C.T.M."/>
            <person name="Gomes M.B."/>
            <person name="Oliveira V.M."/>
        </authorList>
    </citation>
    <scope>NUCLEOTIDE SEQUENCE [LARGE SCALE GENOMIC DNA]</scope>
    <source>
        <strain evidence="1 2">LIT2</strain>
    </source>
</reference>
<name>A0ABS7WWT3_9GAMM</name>
<dbReference type="Proteomes" id="UP001319883">
    <property type="component" value="Unassembled WGS sequence"/>
</dbReference>
<sequence length="36" mass="4207">MPSRKRQRCERSFIRKLAVGATSVAMHPPPSRRWRG</sequence>
<evidence type="ECO:0000313" key="1">
    <source>
        <dbReference type="EMBL" id="MBZ9567070.1"/>
    </source>
</evidence>
<keyword evidence="2" id="KW-1185">Reference proteome</keyword>
<proteinExistence type="predicted"/>
<gene>
    <name evidence="1" type="ORF">KGQ91_05115</name>
</gene>
<protein>
    <submittedName>
        <fullName evidence="1">YSIRK-type signal peptide-containing protein</fullName>
    </submittedName>
</protein>
<dbReference type="EMBL" id="JAGXFD010000001">
    <property type="protein sequence ID" value="MBZ9567070.1"/>
    <property type="molecule type" value="Genomic_DNA"/>
</dbReference>